<dbReference type="RefSeq" id="WP_127339262.1">
    <property type="nucleotide sequence ID" value="NZ_QWDM01000009.1"/>
</dbReference>
<sequence>MKNILKISALIVLFINISCKAQQMVQTPNDVYKLKKNEQQFLNKPLRNLLKEIKPEIKSAFGTLSSVGYPSYFSFSFISSHELKQKKEGRKLIGLYVYVKEPVDEWDYGTRPKEIEFSWRKEDVEKYGNFTVVRIKVIERIED</sequence>
<keyword evidence="1" id="KW-0732">Signal</keyword>
<gene>
    <name evidence="2" type="ORF">D0817_15550</name>
</gene>
<accession>A0A434A5F9</accession>
<name>A0A434A5F9_9FLAO</name>
<dbReference type="OrthoDB" id="1360164at2"/>
<feature type="signal peptide" evidence="1">
    <location>
        <begin position="1"/>
        <end position="21"/>
    </location>
</feature>
<evidence type="ECO:0008006" key="4">
    <source>
        <dbReference type="Google" id="ProtNLM"/>
    </source>
</evidence>
<evidence type="ECO:0000313" key="3">
    <source>
        <dbReference type="Proteomes" id="UP000288102"/>
    </source>
</evidence>
<dbReference type="Proteomes" id="UP000288102">
    <property type="component" value="Unassembled WGS sequence"/>
</dbReference>
<evidence type="ECO:0000256" key="1">
    <source>
        <dbReference type="SAM" id="SignalP"/>
    </source>
</evidence>
<dbReference type="AlphaFoldDB" id="A0A434A5F9"/>
<protein>
    <recommendedName>
        <fullName evidence="4">DUF3888 domain-containing protein</fullName>
    </recommendedName>
</protein>
<feature type="chain" id="PRO_5019118804" description="DUF3888 domain-containing protein" evidence="1">
    <location>
        <begin position="22"/>
        <end position="143"/>
    </location>
</feature>
<reference evidence="3" key="1">
    <citation type="journal article" date="2019" name="Syst. Appl. Microbiol.">
        <title>Flavobacterium circumlabens sp. nov. and Flavobacterium cupreum sp. nov., two psychrotrophic species isolated from Antarctic environmental samples.</title>
        <authorList>
            <person name="Kralova S."/>
            <person name="Busse H.-J."/>
            <person name="Svec P."/>
            <person name="Maslanova I."/>
            <person name="Stankova E."/>
            <person name="Bartak M."/>
            <person name="Sedlacek I."/>
        </authorList>
    </citation>
    <scope>NUCLEOTIDE SEQUENCE [LARGE SCALE GENOMIC DNA]</scope>
    <source>
        <strain evidence="3">CCM 8825</strain>
    </source>
</reference>
<keyword evidence="3" id="KW-1185">Reference proteome</keyword>
<proteinExistence type="predicted"/>
<dbReference type="EMBL" id="QWDM01000009">
    <property type="protein sequence ID" value="RUT69586.1"/>
    <property type="molecule type" value="Genomic_DNA"/>
</dbReference>
<organism evidence="2 3">
    <name type="scientific">Flavobacterium cupreum</name>
    <dbReference type="NCBI Taxonomy" id="2133766"/>
    <lineage>
        <taxon>Bacteria</taxon>
        <taxon>Pseudomonadati</taxon>
        <taxon>Bacteroidota</taxon>
        <taxon>Flavobacteriia</taxon>
        <taxon>Flavobacteriales</taxon>
        <taxon>Flavobacteriaceae</taxon>
        <taxon>Flavobacterium</taxon>
    </lineage>
</organism>
<comment type="caution">
    <text evidence="2">The sequence shown here is derived from an EMBL/GenBank/DDBJ whole genome shotgun (WGS) entry which is preliminary data.</text>
</comment>
<evidence type="ECO:0000313" key="2">
    <source>
        <dbReference type="EMBL" id="RUT69586.1"/>
    </source>
</evidence>